<comment type="caution">
    <text evidence="2">The sequence shown here is derived from an EMBL/GenBank/DDBJ whole genome shotgun (WGS) entry which is preliminary data.</text>
</comment>
<keyword evidence="3" id="KW-1185">Reference proteome</keyword>
<proteinExistence type="predicted"/>
<dbReference type="GO" id="GO:0006259">
    <property type="term" value="P:DNA metabolic process"/>
    <property type="evidence" value="ECO:0007669"/>
    <property type="project" value="UniProtKB-ARBA"/>
</dbReference>
<dbReference type="RefSeq" id="WP_141462664.1">
    <property type="nucleotide sequence ID" value="NZ_RBZW01000003.1"/>
</dbReference>
<dbReference type="AlphaFoldDB" id="A0A4S3TVJ2"/>
<dbReference type="Proteomes" id="UP000318864">
    <property type="component" value="Unassembled WGS sequence"/>
</dbReference>
<dbReference type="SUPFAM" id="SSF52980">
    <property type="entry name" value="Restriction endonuclease-like"/>
    <property type="match status" value="1"/>
</dbReference>
<dbReference type="Gene3D" id="3.40.50.10130">
    <property type="match status" value="1"/>
</dbReference>
<dbReference type="GO" id="GO:0004518">
    <property type="term" value="F:nuclease activity"/>
    <property type="evidence" value="ECO:0007669"/>
    <property type="project" value="InterPro"/>
</dbReference>
<reference evidence="2 3" key="1">
    <citation type="submission" date="2018-10" db="EMBL/GenBank/DDBJ databases">
        <title>Natronolimnobius sp. XQ-INN 246 isolated from Inner Mongolia Autonomous Region of China.</title>
        <authorList>
            <person name="Xue Q."/>
        </authorList>
    </citation>
    <scope>NUCLEOTIDE SEQUENCE [LARGE SCALE GENOMIC DNA]</scope>
    <source>
        <strain evidence="2 3">XQ-INN 246</strain>
    </source>
</reference>
<evidence type="ECO:0000259" key="1">
    <source>
        <dbReference type="Pfam" id="PF02732"/>
    </source>
</evidence>
<feature type="domain" description="ERCC4" evidence="1">
    <location>
        <begin position="17"/>
        <end position="147"/>
    </location>
</feature>
<dbReference type="OrthoDB" id="327723at2157"/>
<name>A0A4S3TVJ2_9EURY</name>
<organism evidence="2 3">
    <name type="scientific">Salinadaptatus halalkaliphilus</name>
    <dbReference type="NCBI Taxonomy" id="2419781"/>
    <lineage>
        <taxon>Archaea</taxon>
        <taxon>Methanobacteriati</taxon>
        <taxon>Methanobacteriota</taxon>
        <taxon>Stenosarchaea group</taxon>
        <taxon>Halobacteria</taxon>
        <taxon>Halobacteriales</taxon>
        <taxon>Natrialbaceae</taxon>
        <taxon>Salinadaptatus</taxon>
    </lineage>
</organism>
<evidence type="ECO:0000313" key="2">
    <source>
        <dbReference type="EMBL" id="THE66708.1"/>
    </source>
</evidence>
<dbReference type="EMBL" id="RBZW01000003">
    <property type="protein sequence ID" value="THE66708.1"/>
    <property type="molecule type" value="Genomic_DNA"/>
</dbReference>
<dbReference type="GO" id="GO:0003677">
    <property type="term" value="F:DNA binding"/>
    <property type="evidence" value="ECO:0007669"/>
    <property type="project" value="InterPro"/>
</dbReference>
<accession>A0A4S3TVJ2</accession>
<protein>
    <recommendedName>
        <fullName evidence="1">ERCC4 domain-containing protein</fullName>
    </recommendedName>
</protein>
<dbReference type="Pfam" id="PF02732">
    <property type="entry name" value="ERCC4"/>
    <property type="match status" value="1"/>
</dbReference>
<dbReference type="InterPro" id="IPR011335">
    <property type="entry name" value="Restrct_endonuc-II-like"/>
</dbReference>
<sequence>MAETRETDSIPTTVLRDTREQRPWGFDNLPVETRDVTLSTGDYTVPEYCTHDSELDTYRPHFAIERKSGHDFLTAITWERDRFERELQRAAEWPHPLPVIVETSWQTLLRNRGCMARRDIHPTQIVGTVTAWSQHYNVAFHFVETRKRGALCAFLLLVRYRLVRQFEK</sequence>
<gene>
    <name evidence="2" type="ORF">D8Y22_00845</name>
</gene>
<evidence type="ECO:0000313" key="3">
    <source>
        <dbReference type="Proteomes" id="UP000318864"/>
    </source>
</evidence>
<dbReference type="InterPro" id="IPR006166">
    <property type="entry name" value="ERCC4_domain"/>
</dbReference>